<evidence type="ECO:0000313" key="2">
    <source>
        <dbReference type="EMBL" id="KAJ1159606.1"/>
    </source>
</evidence>
<feature type="compositionally biased region" description="Basic and acidic residues" evidence="1">
    <location>
        <begin position="86"/>
        <end position="97"/>
    </location>
</feature>
<evidence type="ECO:0000313" key="3">
    <source>
        <dbReference type="Proteomes" id="UP001066276"/>
    </source>
</evidence>
<dbReference type="AlphaFoldDB" id="A0AAV7S3M1"/>
<keyword evidence="3" id="KW-1185">Reference proteome</keyword>
<name>A0AAV7S3M1_PLEWA</name>
<gene>
    <name evidence="2" type="ORF">NDU88_000113</name>
</gene>
<feature type="compositionally biased region" description="Basic and acidic residues" evidence="1">
    <location>
        <begin position="107"/>
        <end position="117"/>
    </location>
</feature>
<evidence type="ECO:0000256" key="1">
    <source>
        <dbReference type="SAM" id="MobiDB-lite"/>
    </source>
</evidence>
<dbReference type="Proteomes" id="UP001066276">
    <property type="component" value="Chromosome 4_2"/>
</dbReference>
<protein>
    <submittedName>
        <fullName evidence="2">Uncharacterized protein</fullName>
    </submittedName>
</protein>
<dbReference type="EMBL" id="JANPWB010000008">
    <property type="protein sequence ID" value="KAJ1159606.1"/>
    <property type="molecule type" value="Genomic_DNA"/>
</dbReference>
<feature type="compositionally biased region" description="Basic residues" evidence="1">
    <location>
        <begin position="128"/>
        <end position="139"/>
    </location>
</feature>
<proteinExistence type="predicted"/>
<feature type="region of interest" description="Disordered" evidence="1">
    <location>
        <begin position="66"/>
        <end position="145"/>
    </location>
</feature>
<sequence length="145" mass="16371">MPSVPAWYAVLRQLRRKGGWQNLSSPADQKDFSFSFGLFVHRKFRRTACSAVRKSLHTDADRRNAFGATGTLTHGLARTTLPDFQRGNRRDACRENKNPCTASRNDAQPENKPKNPRTDPGTSGNPANHRKRLTARRKTTHDFPA</sequence>
<reference evidence="2" key="1">
    <citation type="journal article" date="2022" name="bioRxiv">
        <title>Sequencing and chromosome-scale assembly of the giantPleurodeles waltlgenome.</title>
        <authorList>
            <person name="Brown T."/>
            <person name="Elewa A."/>
            <person name="Iarovenko S."/>
            <person name="Subramanian E."/>
            <person name="Araus A.J."/>
            <person name="Petzold A."/>
            <person name="Susuki M."/>
            <person name="Suzuki K.-i.T."/>
            <person name="Hayashi T."/>
            <person name="Toyoda A."/>
            <person name="Oliveira C."/>
            <person name="Osipova E."/>
            <person name="Leigh N.D."/>
            <person name="Simon A."/>
            <person name="Yun M.H."/>
        </authorList>
    </citation>
    <scope>NUCLEOTIDE SEQUENCE</scope>
    <source>
        <strain evidence="2">20211129_DDA</strain>
        <tissue evidence="2">Liver</tissue>
    </source>
</reference>
<organism evidence="2 3">
    <name type="scientific">Pleurodeles waltl</name>
    <name type="common">Iberian ribbed newt</name>
    <dbReference type="NCBI Taxonomy" id="8319"/>
    <lineage>
        <taxon>Eukaryota</taxon>
        <taxon>Metazoa</taxon>
        <taxon>Chordata</taxon>
        <taxon>Craniata</taxon>
        <taxon>Vertebrata</taxon>
        <taxon>Euteleostomi</taxon>
        <taxon>Amphibia</taxon>
        <taxon>Batrachia</taxon>
        <taxon>Caudata</taxon>
        <taxon>Salamandroidea</taxon>
        <taxon>Salamandridae</taxon>
        <taxon>Pleurodelinae</taxon>
        <taxon>Pleurodeles</taxon>
    </lineage>
</organism>
<accession>A0AAV7S3M1</accession>
<comment type="caution">
    <text evidence="2">The sequence shown here is derived from an EMBL/GenBank/DDBJ whole genome shotgun (WGS) entry which is preliminary data.</text>
</comment>